<evidence type="ECO:0000256" key="9">
    <source>
        <dbReference type="NCBIfam" id="TIGR00065"/>
    </source>
</evidence>
<dbReference type="InterPro" id="IPR003008">
    <property type="entry name" value="Tubulin_FtsZ_GTPase"/>
</dbReference>
<dbReference type="GO" id="GO:0032153">
    <property type="term" value="C:cell division site"/>
    <property type="evidence" value="ECO:0007669"/>
    <property type="project" value="UniProtKB-UniRule"/>
</dbReference>
<keyword evidence="6 8" id="KW-0717">Septation</keyword>
<comment type="caution">
    <text evidence="13">The sequence shown here is derived from an EMBL/GenBank/DDBJ whole genome shotgun (WGS) entry which is preliminary data.</text>
</comment>
<dbReference type="PRINTS" id="PR00423">
    <property type="entry name" value="CELLDVISFTSZ"/>
</dbReference>
<evidence type="ECO:0000313" key="14">
    <source>
        <dbReference type="Proteomes" id="UP000520814"/>
    </source>
</evidence>
<keyword evidence="2 8" id="KW-0963">Cytoplasm</keyword>
<sequence length="395" mass="40892">MSNTTLDPFARIKVIGVGGGGQNAVNRMIEAGLAGVEFWAMNTDIQVLKTTAAENTMQLGVRLTNGLGAGGDPEIGRASAEESKSEIQRALDGADMVFITAGMGGGTGTGAAAVIAEVAKDMGILTVAVVTKPFRFEGPRRARLAEEGIDRLKGNVDTVIVIPNDRLLNVVEKRATLVEAFKEADEVLRQGVAGISDIITIPGLINVDFADVKTVMRDAGTALMGIGFAEGDHRAIEAAQAAVNSPLLETEISGARAVLVNVTAGPDLTLAEVYEAADLIREKTDAEDANIIFGTVVDARLQGAVRITVLATGFQNSGGAKKPSVSATSTTPMPSPARVETIFSRGNSNDTPAAAPAPVGVAADPHEDGGTAPQKAPAATVATDMLDIPTFLRRR</sequence>
<evidence type="ECO:0000256" key="1">
    <source>
        <dbReference type="ARBA" id="ARBA00009690"/>
    </source>
</evidence>
<dbReference type="SUPFAM" id="SSF55307">
    <property type="entry name" value="Tubulin C-terminal domain-like"/>
    <property type="match status" value="1"/>
</dbReference>
<dbReference type="GO" id="GO:0005525">
    <property type="term" value="F:GTP binding"/>
    <property type="evidence" value="ECO:0007669"/>
    <property type="project" value="UniProtKB-UniRule"/>
</dbReference>
<feature type="binding site" evidence="8">
    <location>
        <position position="141"/>
    </location>
    <ligand>
        <name>GTP</name>
        <dbReference type="ChEBI" id="CHEBI:37565"/>
    </ligand>
</feature>
<dbReference type="RefSeq" id="WP_221289875.1">
    <property type="nucleotide sequence ID" value="NZ_JACHGW010000001.1"/>
</dbReference>
<keyword evidence="3 8" id="KW-0132">Cell division</keyword>
<feature type="domain" description="Tubulin/FtsZ GTPase" evidence="11">
    <location>
        <begin position="11"/>
        <end position="203"/>
    </location>
</feature>
<dbReference type="GO" id="GO:0043093">
    <property type="term" value="P:FtsZ-dependent cytokinesis"/>
    <property type="evidence" value="ECO:0007669"/>
    <property type="project" value="UniProtKB-UniRule"/>
</dbReference>
<evidence type="ECO:0000256" key="7">
    <source>
        <dbReference type="ARBA" id="ARBA00023306"/>
    </source>
</evidence>
<dbReference type="InterPro" id="IPR018316">
    <property type="entry name" value="Tubulin/FtsZ_2-layer-sand-dom"/>
</dbReference>
<dbReference type="InterPro" id="IPR000158">
    <property type="entry name" value="Cell_div_FtsZ"/>
</dbReference>
<dbReference type="NCBIfam" id="TIGR00065">
    <property type="entry name" value="ftsZ"/>
    <property type="match status" value="1"/>
</dbReference>
<name>A0A7W9SP53_ARMRO</name>
<dbReference type="CDD" id="cd02201">
    <property type="entry name" value="FtsZ_type1"/>
    <property type="match status" value="1"/>
</dbReference>
<dbReference type="Proteomes" id="UP000520814">
    <property type="component" value="Unassembled WGS sequence"/>
</dbReference>
<evidence type="ECO:0000256" key="6">
    <source>
        <dbReference type="ARBA" id="ARBA00023210"/>
    </source>
</evidence>
<evidence type="ECO:0000256" key="5">
    <source>
        <dbReference type="ARBA" id="ARBA00023134"/>
    </source>
</evidence>
<dbReference type="InterPro" id="IPR036525">
    <property type="entry name" value="Tubulin/FtsZ_GTPase_sf"/>
</dbReference>
<feature type="compositionally biased region" description="Low complexity" evidence="10">
    <location>
        <begin position="352"/>
        <end position="363"/>
    </location>
</feature>
<dbReference type="SMART" id="SM00864">
    <property type="entry name" value="Tubulin"/>
    <property type="match status" value="1"/>
</dbReference>
<dbReference type="Gene3D" id="3.30.1330.20">
    <property type="entry name" value="Tubulin/FtsZ, C-terminal domain"/>
    <property type="match status" value="1"/>
</dbReference>
<feature type="binding site" evidence="8">
    <location>
        <position position="185"/>
    </location>
    <ligand>
        <name>GTP</name>
        <dbReference type="ChEBI" id="CHEBI:37565"/>
    </ligand>
</feature>
<dbReference type="GO" id="GO:0003924">
    <property type="term" value="F:GTPase activity"/>
    <property type="evidence" value="ECO:0007669"/>
    <property type="project" value="UniProtKB-UniRule"/>
</dbReference>
<comment type="similarity">
    <text evidence="1 8">Belongs to the FtsZ family.</text>
</comment>
<feature type="domain" description="Tubulin/FtsZ 2-layer sandwich" evidence="12">
    <location>
        <begin position="205"/>
        <end position="323"/>
    </location>
</feature>
<dbReference type="PROSITE" id="PS01134">
    <property type="entry name" value="FTSZ_1"/>
    <property type="match status" value="1"/>
</dbReference>
<comment type="subunit">
    <text evidence="8">Homodimer. Polymerizes to form a dynamic ring structure in a strictly GTP-dependent manner. Interacts directly with several other division proteins.</text>
</comment>
<dbReference type="Pfam" id="PF12327">
    <property type="entry name" value="FtsZ_C"/>
    <property type="match status" value="1"/>
</dbReference>
<reference evidence="13 14" key="1">
    <citation type="submission" date="2020-08" db="EMBL/GenBank/DDBJ databases">
        <title>Genomic Encyclopedia of Type Strains, Phase IV (KMG-IV): sequencing the most valuable type-strain genomes for metagenomic binning, comparative biology and taxonomic classification.</title>
        <authorList>
            <person name="Goeker M."/>
        </authorList>
    </citation>
    <scope>NUCLEOTIDE SEQUENCE [LARGE SCALE GENOMIC DNA]</scope>
    <source>
        <strain evidence="13 14">DSM 23562</strain>
    </source>
</reference>
<dbReference type="InterPro" id="IPR020805">
    <property type="entry name" value="Cell_div_FtsZ_CS"/>
</dbReference>
<feature type="region of interest" description="Disordered" evidence="10">
    <location>
        <begin position="316"/>
        <end position="381"/>
    </location>
</feature>
<organism evidence="13 14">
    <name type="scientific">Armatimonas rosea</name>
    <dbReference type="NCBI Taxonomy" id="685828"/>
    <lineage>
        <taxon>Bacteria</taxon>
        <taxon>Bacillati</taxon>
        <taxon>Armatimonadota</taxon>
        <taxon>Armatimonadia</taxon>
        <taxon>Armatimonadales</taxon>
        <taxon>Armatimonadaceae</taxon>
        <taxon>Armatimonas</taxon>
    </lineage>
</organism>
<keyword evidence="5 8" id="KW-0342">GTP-binding</keyword>
<keyword evidence="14" id="KW-1185">Reference proteome</keyword>
<dbReference type="PANTHER" id="PTHR30314">
    <property type="entry name" value="CELL DIVISION PROTEIN FTSZ-RELATED"/>
    <property type="match status" value="1"/>
</dbReference>
<dbReference type="SUPFAM" id="SSF52490">
    <property type="entry name" value="Tubulin nucleotide-binding domain-like"/>
    <property type="match status" value="1"/>
</dbReference>
<feature type="binding site" evidence="8">
    <location>
        <position position="137"/>
    </location>
    <ligand>
        <name>GTP</name>
        <dbReference type="ChEBI" id="CHEBI:37565"/>
    </ligand>
</feature>
<evidence type="ECO:0000313" key="13">
    <source>
        <dbReference type="EMBL" id="MBB6049719.1"/>
    </source>
</evidence>
<evidence type="ECO:0000259" key="11">
    <source>
        <dbReference type="SMART" id="SM00864"/>
    </source>
</evidence>
<accession>A0A7W9SP53</accession>
<dbReference type="Pfam" id="PF00091">
    <property type="entry name" value="Tubulin"/>
    <property type="match status" value="1"/>
</dbReference>
<evidence type="ECO:0000256" key="10">
    <source>
        <dbReference type="SAM" id="MobiDB-lite"/>
    </source>
</evidence>
<dbReference type="InterPro" id="IPR024757">
    <property type="entry name" value="FtsZ_C"/>
</dbReference>
<dbReference type="GO" id="GO:0000917">
    <property type="term" value="P:division septum assembly"/>
    <property type="evidence" value="ECO:0007669"/>
    <property type="project" value="UniProtKB-KW"/>
</dbReference>
<evidence type="ECO:0000256" key="4">
    <source>
        <dbReference type="ARBA" id="ARBA00022741"/>
    </source>
</evidence>
<protein>
    <recommendedName>
        <fullName evidence="8 9">Cell division protein FtsZ</fullName>
    </recommendedName>
</protein>
<comment type="subcellular location">
    <subcellularLocation>
        <location evidence="8">Cytoplasm</location>
    </subcellularLocation>
    <text evidence="8">Assembles at midcell at the inner surface of the cytoplasmic membrane.</text>
</comment>
<dbReference type="HAMAP" id="MF_00909">
    <property type="entry name" value="FtsZ"/>
    <property type="match status" value="1"/>
</dbReference>
<dbReference type="GO" id="GO:0051258">
    <property type="term" value="P:protein polymerization"/>
    <property type="evidence" value="ECO:0007669"/>
    <property type="project" value="UniProtKB-UniRule"/>
</dbReference>
<evidence type="ECO:0000256" key="8">
    <source>
        <dbReference type="HAMAP-Rule" id="MF_00909"/>
    </source>
</evidence>
<dbReference type="AlphaFoldDB" id="A0A7W9SP53"/>
<comment type="function">
    <text evidence="8">Essential cell division protein that forms a contractile ring structure (Z ring) at the future cell division site. The regulation of the ring assembly controls the timing and the location of cell division. One of the functions of the FtsZ ring is to recruit other cell division proteins to the septum to produce a new cell wall between the dividing cells. Binds GTP and shows GTPase activity.</text>
</comment>
<dbReference type="GO" id="GO:0005737">
    <property type="term" value="C:cytoplasm"/>
    <property type="evidence" value="ECO:0007669"/>
    <property type="project" value="UniProtKB-SubCell"/>
</dbReference>
<keyword evidence="4 8" id="KW-0547">Nucleotide-binding</keyword>
<dbReference type="FunFam" id="3.40.50.1440:FF:000023">
    <property type="entry name" value="Cell division protein FtsZ"/>
    <property type="match status" value="1"/>
</dbReference>
<dbReference type="PANTHER" id="PTHR30314:SF3">
    <property type="entry name" value="MITOCHONDRIAL DIVISION PROTEIN FSZA"/>
    <property type="match status" value="1"/>
</dbReference>
<proteinExistence type="inferred from homology"/>
<dbReference type="SMART" id="SM00865">
    <property type="entry name" value="Tubulin_C"/>
    <property type="match status" value="1"/>
</dbReference>
<feature type="binding site" evidence="8">
    <location>
        <begin position="106"/>
        <end position="108"/>
    </location>
    <ligand>
        <name>GTP</name>
        <dbReference type="ChEBI" id="CHEBI:37565"/>
    </ligand>
</feature>
<gene>
    <name evidence="8" type="primary">ftsZ</name>
    <name evidence="13" type="ORF">HNQ39_001481</name>
</gene>
<evidence type="ECO:0000259" key="12">
    <source>
        <dbReference type="SMART" id="SM00865"/>
    </source>
</evidence>
<dbReference type="InterPro" id="IPR008280">
    <property type="entry name" value="Tub_FtsZ_C"/>
</dbReference>
<dbReference type="InterPro" id="IPR045061">
    <property type="entry name" value="FtsZ/CetZ"/>
</dbReference>
<dbReference type="EMBL" id="JACHGW010000001">
    <property type="protein sequence ID" value="MBB6049719.1"/>
    <property type="molecule type" value="Genomic_DNA"/>
</dbReference>
<dbReference type="InterPro" id="IPR037103">
    <property type="entry name" value="Tubulin/FtsZ-like_C"/>
</dbReference>
<evidence type="ECO:0000256" key="2">
    <source>
        <dbReference type="ARBA" id="ARBA00022490"/>
    </source>
</evidence>
<dbReference type="Gene3D" id="3.40.50.1440">
    <property type="entry name" value="Tubulin/FtsZ, GTPase domain"/>
    <property type="match status" value="1"/>
</dbReference>
<evidence type="ECO:0000256" key="3">
    <source>
        <dbReference type="ARBA" id="ARBA00022618"/>
    </source>
</evidence>
<feature type="binding site" evidence="8">
    <location>
        <begin position="19"/>
        <end position="23"/>
    </location>
    <ligand>
        <name>GTP</name>
        <dbReference type="ChEBI" id="CHEBI:37565"/>
    </ligand>
</feature>
<keyword evidence="7 8" id="KW-0131">Cell cycle</keyword>